<proteinExistence type="predicted"/>
<dbReference type="Proteomes" id="UP001500620">
    <property type="component" value="Unassembled WGS sequence"/>
</dbReference>
<name>A0ABP8DFM7_9ACTN</name>
<evidence type="ECO:0000313" key="2">
    <source>
        <dbReference type="EMBL" id="GAA4254244.1"/>
    </source>
</evidence>
<organism evidence="2 3">
    <name type="scientific">Dactylosporangium darangshiense</name>
    <dbReference type="NCBI Taxonomy" id="579108"/>
    <lineage>
        <taxon>Bacteria</taxon>
        <taxon>Bacillati</taxon>
        <taxon>Actinomycetota</taxon>
        <taxon>Actinomycetes</taxon>
        <taxon>Micromonosporales</taxon>
        <taxon>Micromonosporaceae</taxon>
        <taxon>Dactylosporangium</taxon>
    </lineage>
</organism>
<protein>
    <submittedName>
        <fullName evidence="2">Uncharacterized protein</fullName>
    </submittedName>
</protein>
<sequence>MDLPGQRSALLCRATDGAALDSRQPGRIALEREGLTAQLAAAYGIDGRARRAGSPGERARTEFTTRIRDVLRRIEAVHPELGAHLRASVRTGALCSYRPAGSTAGSPAGCRTTEWSVDPV</sequence>
<feature type="region of interest" description="Disordered" evidence="1">
    <location>
        <begin position="99"/>
        <end position="120"/>
    </location>
</feature>
<dbReference type="EMBL" id="BAABAT010000017">
    <property type="protein sequence ID" value="GAA4254244.1"/>
    <property type="molecule type" value="Genomic_DNA"/>
</dbReference>
<keyword evidence="3" id="KW-1185">Reference proteome</keyword>
<comment type="caution">
    <text evidence="2">The sequence shown here is derived from an EMBL/GenBank/DDBJ whole genome shotgun (WGS) entry which is preliminary data.</text>
</comment>
<gene>
    <name evidence="2" type="ORF">GCM10022255_058240</name>
</gene>
<accession>A0ABP8DFM7</accession>
<evidence type="ECO:0000256" key="1">
    <source>
        <dbReference type="SAM" id="MobiDB-lite"/>
    </source>
</evidence>
<evidence type="ECO:0000313" key="3">
    <source>
        <dbReference type="Proteomes" id="UP001500620"/>
    </source>
</evidence>
<reference evidence="3" key="1">
    <citation type="journal article" date="2019" name="Int. J. Syst. Evol. Microbiol.">
        <title>The Global Catalogue of Microorganisms (GCM) 10K type strain sequencing project: providing services to taxonomists for standard genome sequencing and annotation.</title>
        <authorList>
            <consortium name="The Broad Institute Genomics Platform"/>
            <consortium name="The Broad Institute Genome Sequencing Center for Infectious Disease"/>
            <person name="Wu L."/>
            <person name="Ma J."/>
        </authorList>
    </citation>
    <scope>NUCLEOTIDE SEQUENCE [LARGE SCALE GENOMIC DNA]</scope>
    <source>
        <strain evidence="3">JCM 17441</strain>
    </source>
</reference>